<dbReference type="AlphaFoldDB" id="A0A2D4KBJ4"/>
<protein>
    <submittedName>
        <fullName evidence="1">Uncharacterized protein</fullName>
    </submittedName>
</protein>
<proteinExistence type="predicted"/>
<evidence type="ECO:0000313" key="1">
    <source>
        <dbReference type="EMBL" id="LAB06024.1"/>
    </source>
</evidence>
<dbReference type="EMBL" id="IACL01055126">
    <property type="protein sequence ID" value="LAB06024.1"/>
    <property type="molecule type" value="Transcribed_RNA"/>
</dbReference>
<organism evidence="1">
    <name type="scientific">Micrurus paraensis</name>
    <dbReference type="NCBI Taxonomy" id="1970185"/>
    <lineage>
        <taxon>Eukaryota</taxon>
        <taxon>Metazoa</taxon>
        <taxon>Chordata</taxon>
        <taxon>Craniata</taxon>
        <taxon>Vertebrata</taxon>
        <taxon>Euteleostomi</taxon>
        <taxon>Lepidosauria</taxon>
        <taxon>Squamata</taxon>
        <taxon>Bifurcata</taxon>
        <taxon>Unidentata</taxon>
        <taxon>Episquamata</taxon>
        <taxon>Toxicofera</taxon>
        <taxon>Serpentes</taxon>
        <taxon>Colubroidea</taxon>
        <taxon>Elapidae</taxon>
        <taxon>Elapinae</taxon>
        <taxon>Micrurus</taxon>
    </lineage>
</organism>
<reference evidence="1" key="2">
    <citation type="submission" date="2017-11" db="EMBL/GenBank/DDBJ databases">
        <title>Coralsnake Venomics: Analyses of Venom Gland Transcriptomes and Proteomes of Six Brazilian Taxa.</title>
        <authorList>
            <person name="Aird S.D."/>
            <person name="Jorge da Silva N."/>
            <person name="Qiu L."/>
            <person name="Villar-Briones A."/>
            <person name="Aparecida-Saddi V."/>
            <person name="Campos-Telles M.P."/>
            <person name="Grau M."/>
            <person name="Mikheyev A.S."/>
        </authorList>
    </citation>
    <scope>NUCLEOTIDE SEQUENCE</scope>
    <source>
        <tissue evidence="1">Venom_gland</tissue>
    </source>
</reference>
<accession>A0A2D4KBJ4</accession>
<name>A0A2D4KBJ4_9SAUR</name>
<reference evidence="1" key="1">
    <citation type="submission" date="2017-07" db="EMBL/GenBank/DDBJ databases">
        <authorList>
            <person name="Mikheyev A."/>
            <person name="Grau M."/>
        </authorList>
    </citation>
    <scope>NUCLEOTIDE SEQUENCE</scope>
    <source>
        <tissue evidence="1">Venom_gland</tissue>
    </source>
</reference>
<sequence>MEGGQAIPLLDHAALYLSGVPFTSRVVLALQQGELETKPWTITDLALKAMEVQTAEVLLKVLVFLSLLVANLPSPSSSRVSQLMLGERRVPLERKNPPSFSFLLSC</sequence>